<gene>
    <name evidence="1" type="ORF">F4821DRAFT_35966</name>
</gene>
<name>A0ACC0DBJ8_9PEZI</name>
<dbReference type="EMBL" id="MU394292">
    <property type="protein sequence ID" value="KAI6090069.1"/>
    <property type="molecule type" value="Genomic_DNA"/>
</dbReference>
<keyword evidence="2" id="KW-1185">Reference proteome</keyword>
<sequence length="589" mass="62771">MTVINMADLEPPSASFSSDVNAKHPQNNSIERNSQDDSVDQISGLKLAVVVASVVLSCFLMLMDNLIVSTAIPSITDTFNSLPDIGWYASAYQFGSAAPQLLTGKIYTLFDTKWTFLAFFGTFELGSLLCGAAVSSSMLIVGRAIAGFGAAGIIVGALTIISSCVPKERRPALLGMTMGCELVIQFQVHIMSELTTYLHLVNQLGLVAGPVIGGVLTSFSSWRWCFYINLPLGAIAAVGIILLRIPQQTAKPPARLVARQLHRHLDLIGFVLFAPAVLQLLLALQYGDNQFPWNSSRVIGLFSGSAANFIIWFLWNRHKGDGALLPHAMIGRTAVWASGVYQGLLMAAVYGGIYYLPIYFQAINAASPLLSGVYLLPTILPQLVTAASSGLIISKIGYVMPLGFFSSIVLSVASGLYSLLQPDSPKGEWIGFQVIGGIGSGAGLQVAVNAIQAVTTGEELSSAMAFMVFAQSLGPAIALALYNVIFDASLRTQLAGRVPNVDAQAIINVGATGFRSLVQPGDLNAVLKVYADSIDRVFFLVAALAASASIFVCGMGWHDVRRKGGPEDERKSTGARQDEKRVESNPAEK</sequence>
<reference evidence="1 2" key="1">
    <citation type="journal article" date="2022" name="New Phytol.">
        <title>Ecological generalism drives hyperdiversity of secondary metabolite gene clusters in xylarialean endophytes.</title>
        <authorList>
            <person name="Franco M.E.E."/>
            <person name="Wisecaver J.H."/>
            <person name="Arnold A.E."/>
            <person name="Ju Y.M."/>
            <person name="Slot J.C."/>
            <person name="Ahrendt S."/>
            <person name="Moore L.P."/>
            <person name="Eastman K.E."/>
            <person name="Scott K."/>
            <person name="Konkel Z."/>
            <person name="Mondo S.J."/>
            <person name="Kuo A."/>
            <person name="Hayes R.D."/>
            <person name="Haridas S."/>
            <person name="Andreopoulos B."/>
            <person name="Riley R."/>
            <person name="LaButti K."/>
            <person name="Pangilinan J."/>
            <person name="Lipzen A."/>
            <person name="Amirebrahimi M."/>
            <person name="Yan J."/>
            <person name="Adam C."/>
            <person name="Keymanesh K."/>
            <person name="Ng V."/>
            <person name="Louie K."/>
            <person name="Northen T."/>
            <person name="Drula E."/>
            <person name="Henrissat B."/>
            <person name="Hsieh H.M."/>
            <person name="Youens-Clark K."/>
            <person name="Lutzoni F."/>
            <person name="Miadlikowska J."/>
            <person name="Eastwood D.C."/>
            <person name="Hamelin R.C."/>
            <person name="Grigoriev I.V."/>
            <person name="U'Ren J.M."/>
        </authorList>
    </citation>
    <scope>NUCLEOTIDE SEQUENCE [LARGE SCALE GENOMIC DNA]</scope>
    <source>
        <strain evidence="1 2">ER1909</strain>
    </source>
</reference>
<dbReference type="Proteomes" id="UP001497680">
    <property type="component" value="Unassembled WGS sequence"/>
</dbReference>
<evidence type="ECO:0000313" key="2">
    <source>
        <dbReference type="Proteomes" id="UP001497680"/>
    </source>
</evidence>
<protein>
    <submittedName>
        <fullName evidence="1">MFS general substrate transporter</fullName>
    </submittedName>
</protein>
<proteinExistence type="predicted"/>
<accession>A0ACC0DBJ8</accession>
<organism evidence="1 2">
    <name type="scientific">Hypoxylon rubiginosum</name>
    <dbReference type="NCBI Taxonomy" id="110542"/>
    <lineage>
        <taxon>Eukaryota</taxon>
        <taxon>Fungi</taxon>
        <taxon>Dikarya</taxon>
        <taxon>Ascomycota</taxon>
        <taxon>Pezizomycotina</taxon>
        <taxon>Sordariomycetes</taxon>
        <taxon>Xylariomycetidae</taxon>
        <taxon>Xylariales</taxon>
        <taxon>Hypoxylaceae</taxon>
        <taxon>Hypoxylon</taxon>
    </lineage>
</organism>
<comment type="caution">
    <text evidence="1">The sequence shown here is derived from an EMBL/GenBank/DDBJ whole genome shotgun (WGS) entry which is preliminary data.</text>
</comment>
<evidence type="ECO:0000313" key="1">
    <source>
        <dbReference type="EMBL" id="KAI6090069.1"/>
    </source>
</evidence>